<comment type="caution">
    <text evidence="3">The sequence shown here is derived from an EMBL/GenBank/DDBJ whole genome shotgun (WGS) entry which is preliminary data.</text>
</comment>
<dbReference type="InterPro" id="IPR007658">
    <property type="entry name" value="DUF594"/>
</dbReference>
<dbReference type="EMBL" id="JXTB01000263">
    <property type="protein sequence ID" value="PON49322.1"/>
    <property type="molecule type" value="Genomic_DNA"/>
</dbReference>
<keyword evidence="1" id="KW-0472">Membrane</keyword>
<feature type="transmembrane region" description="Helical" evidence="1">
    <location>
        <begin position="16"/>
        <end position="34"/>
    </location>
</feature>
<keyword evidence="1" id="KW-1133">Transmembrane helix</keyword>
<feature type="transmembrane region" description="Helical" evidence="1">
    <location>
        <begin position="117"/>
        <end position="137"/>
    </location>
</feature>
<organism evidence="3 4">
    <name type="scientific">Parasponia andersonii</name>
    <name type="common">Sponia andersonii</name>
    <dbReference type="NCBI Taxonomy" id="3476"/>
    <lineage>
        <taxon>Eukaryota</taxon>
        <taxon>Viridiplantae</taxon>
        <taxon>Streptophyta</taxon>
        <taxon>Embryophyta</taxon>
        <taxon>Tracheophyta</taxon>
        <taxon>Spermatophyta</taxon>
        <taxon>Magnoliopsida</taxon>
        <taxon>eudicotyledons</taxon>
        <taxon>Gunneridae</taxon>
        <taxon>Pentapetalae</taxon>
        <taxon>rosids</taxon>
        <taxon>fabids</taxon>
        <taxon>Rosales</taxon>
        <taxon>Cannabaceae</taxon>
        <taxon>Parasponia</taxon>
    </lineage>
</organism>
<keyword evidence="1" id="KW-0812">Transmembrane</keyword>
<evidence type="ECO:0000256" key="1">
    <source>
        <dbReference type="SAM" id="Phobius"/>
    </source>
</evidence>
<evidence type="ECO:0000313" key="4">
    <source>
        <dbReference type="Proteomes" id="UP000237105"/>
    </source>
</evidence>
<sequence>MELPIPKKVKKLWDEWNLRGGILMSLTLQLFLMLCASRRQRSRSSLLLSFIWLAYLLADWVAAVCIGLITKTQGDSCRHNGKENDSVLAFWASFLLLHLGGPDSITSFALEDNEFWLRHLIGLVLQVLVAAYSFFLSLPENKLWPPTLLVFFVGTIKFAERTFALYLASSDHFAETILPEPHPGRDYEEAVAVYSSMRSVEVQTRPEKQATTPNVGNYGKEPHKLVGLDGNEKESLSLEDKIKLLEKAHRNFESFKGLIVGLLLSSKERESSRNEFLNRKPDEAFKLIEYELSFMYQVLHTKVVVVRQKIGLIFSNWTLIAPIKKRWKKGIAKIALKEENWSGTVSQYNMIRYCLDERPVSCVYKLARYVYMRGILDRIKIWLYSSTETVNDDLKSFIFEELRTKSLAANTLRAAVDACSQRGDWALLQTLSSNELKWSVREFQYAESLLVWHIATDLCYRHHDKSTLEDMESKKSKKICKLLSDYMFSLLVTQRPMLAPVLGNWHIVFQDTCAEAMRFFNKHPISGPEDACKKIISVRTDFRPAAVKGRQSKSVLFDASILAKELRSLDTNQWKLMSRVWVELLSYAAINCRPIVHAQQPSNGGELLTFTWLLMNHLGLGTQFYEQELQAGIKMVATK</sequence>
<dbReference type="Pfam" id="PF13968">
    <property type="entry name" value="DUF4220"/>
    <property type="match status" value="1"/>
</dbReference>
<dbReference type="InterPro" id="IPR025315">
    <property type="entry name" value="DUF4220"/>
</dbReference>
<protein>
    <recommendedName>
        <fullName evidence="2">DUF4220 domain-containing protein</fullName>
    </recommendedName>
</protein>
<dbReference type="Proteomes" id="UP000237105">
    <property type="component" value="Unassembled WGS sequence"/>
</dbReference>
<accession>A0A2P5BKJ6</accession>
<gene>
    <name evidence="3" type="ORF">PanWU01x14_230940</name>
</gene>
<dbReference type="OrthoDB" id="1689146at2759"/>
<evidence type="ECO:0000313" key="3">
    <source>
        <dbReference type="EMBL" id="PON49322.1"/>
    </source>
</evidence>
<feature type="domain" description="DUF4220" evidence="2">
    <location>
        <begin position="52"/>
        <end position="320"/>
    </location>
</feature>
<dbReference type="Pfam" id="PF04578">
    <property type="entry name" value="DUF594"/>
    <property type="match status" value="1"/>
</dbReference>
<dbReference type="AlphaFoldDB" id="A0A2P5BKJ6"/>
<feature type="transmembrane region" description="Helical" evidence="1">
    <location>
        <begin position="89"/>
        <end position="110"/>
    </location>
</feature>
<dbReference type="PANTHER" id="PTHR31325">
    <property type="entry name" value="OS01G0798800 PROTEIN-RELATED"/>
    <property type="match status" value="1"/>
</dbReference>
<feature type="transmembrane region" description="Helical" evidence="1">
    <location>
        <begin position="46"/>
        <end position="69"/>
    </location>
</feature>
<dbReference type="STRING" id="3476.A0A2P5BKJ6"/>
<reference evidence="4" key="1">
    <citation type="submission" date="2016-06" db="EMBL/GenBank/DDBJ databases">
        <title>Parallel loss of symbiosis genes in relatives of nitrogen-fixing non-legume Parasponia.</title>
        <authorList>
            <person name="Van Velzen R."/>
            <person name="Holmer R."/>
            <person name="Bu F."/>
            <person name="Rutten L."/>
            <person name="Van Zeijl A."/>
            <person name="Liu W."/>
            <person name="Santuari L."/>
            <person name="Cao Q."/>
            <person name="Sharma T."/>
            <person name="Shen D."/>
            <person name="Roswanjaya Y."/>
            <person name="Wardhani T."/>
            <person name="Kalhor M.S."/>
            <person name="Jansen J."/>
            <person name="Van den Hoogen J."/>
            <person name="Gungor B."/>
            <person name="Hartog M."/>
            <person name="Hontelez J."/>
            <person name="Verver J."/>
            <person name="Yang W.-C."/>
            <person name="Schijlen E."/>
            <person name="Repin R."/>
            <person name="Schilthuizen M."/>
            <person name="Schranz E."/>
            <person name="Heidstra R."/>
            <person name="Miyata K."/>
            <person name="Fedorova E."/>
            <person name="Kohlen W."/>
            <person name="Bisseling T."/>
            <person name="Smit S."/>
            <person name="Geurts R."/>
        </authorList>
    </citation>
    <scope>NUCLEOTIDE SEQUENCE [LARGE SCALE GENOMIC DNA]</scope>
    <source>
        <strain evidence="4">cv. WU1-14</strain>
    </source>
</reference>
<keyword evidence="4" id="KW-1185">Reference proteome</keyword>
<evidence type="ECO:0000259" key="2">
    <source>
        <dbReference type="Pfam" id="PF13968"/>
    </source>
</evidence>
<name>A0A2P5BKJ6_PARAD</name>
<proteinExistence type="predicted"/>